<evidence type="ECO:0000313" key="1">
    <source>
        <dbReference type="EMBL" id="AHY25218.1"/>
    </source>
</evidence>
<gene>
    <name evidence="1" type="ORF">PM2_256</name>
</gene>
<keyword evidence="2" id="KW-1185">Reference proteome</keyword>
<name>A0A0A0Q0X7_9CAUD</name>
<dbReference type="Proteomes" id="UP000030739">
    <property type="component" value="Segment"/>
</dbReference>
<protein>
    <submittedName>
        <fullName evidence="1">Uncharacterized protein</fullName>
    </submittedName>
</protein>
<proteinExistence type="predicted"/>
<dbReference type="KEGG" id="vg:26638149"/>
<dbReference type="OrthoDB" id="23023at10239"/>
<evidence type="ECO:0000313" key="2">
    <source>
        <dbReference type="Proteomes" id="UP000030739"/>
    </source>
</evidence>
<organism evidence="1 2">
    <name type="scientific">Pectobacterium bacteriophage PM2</name>
    <dbReference type="NCBI Taxonomy" id="1429794"/>
    <lineage>
        <taxon>Viruses</taxon>
        <taxon>Duplodnaviria</taxon>
        <taxon>Heunggongvirae</taxon>
        <taxon>Uroviricota</taxon>
        <taxon>Caudoviricetes</taxon>
        <taxon>Pantevenvirales</taxon>
        <taxon>Straboviridae</taxon>
        <taxon>Tevenvirinae</taxon>
        <taxon>Mosugukvirus</taxon>
        <taxon>Mosugukvirus pm2</taxon>
    </lineage>
</organism>
<reference evidence="1 2" key="1">
    <citation type="journal article" date="2015" name="Plant Pathol. J.">
        <title>Isolation and Genomic Characterization of the T4-Like Bacteriophage PM2 Infecting Pectobacterium carotovorum subsp. carotovorum.</title>
        <authorList>
            <person name="Lim J.A."/>
            <person name="Lee D.H."/>
            <person name="Heu S."/>
        </authorList>
    </citation>
    <scope>NUCLEOTIDE SEQUENCE [LARGE SCALE GENOMIC DNA]</scope>
</reference>
<accession>A0A0A0Q0X7</accession>
<dbReference type="EMBL" id="KF835987">
    <property type="protein sequence ID" value="AHY25218.1"/>
    <property type="molecule type" value="Genomic_DNA"/>
</dbReference>
<dbReference type="GeneID" id="26638149"/>
<sequence length="115" mass="13096">MLHLIKADEIQNKWALVIDNNVQCPTIHEYKQNPHLYNAMIHGFYSITFAIDDIWATDGGIRIKILDKRFKIQFSQAQIFSLVSKGFVSINGDTVTCTGRFKKNGSEINFYPGGE</sequence>
<dbReference type="RefSeq" id="YP_009211677.1">
    <property type="nucleotide sequence ID" value="NC_028940.1"/>
</dbReference>